<proteinExistence type="predicted"/>
<accession>A0A7C9EEN0</accession>
<protein>
    <submittedName>
        <fullName evidence="1">Uncharacterized protein</fullName>
    </submittedName>
</protein>
<name>A0A7C9EEN0_OPUST</name>
<dbReference type="AlphaFoldDB" id="A0A7C9EEN0"/>
<evidence type="ECO:0000313" key="1">
    <source>
        <dbReference type="EMBL" id="MBA4663826.1"/>
    </source>
</evidence>
<reference evidence="1" key="2">
    <citation type="submission" date="2020-07" db="EMBL/GenBank/DDBJ databases">
        <authorList>
            <person name="Vera ALvarez R."/>
            <person name="Arias-Moreno D.M."/>
            <person name="Jimenez-Jacinto V."/>
            <person name="Jimenez-Bremont J.F."/>
            <person name="Swaminathan K."/>
            <person name="Moose S.P."/>
            <person name="Guerrero-Gonzalez M.L."/>
            <person name="Marino-Ramirez L."/>
            <person name="Landsman D."/>
            <person name="Rodriguez-Kessler M."/>
            <person name="Delgado-Sanchez P."/>
        </authorList>
    </citation>
    <scope>NUCLEOTIDE SEQUENCE</scope>
    <source>
        <tissue evidence="1">Cladode</tissue>
    </source>
</reference>
<sequence length="137" mass="15554">MMMSWMMMMSLVMSMMMSMMMKMSIVMGWMIMTCMGVMAIISPPRTYPSRVMDWVGKVAPMVATRREKAVEVPVALTKRAKRVAELKKEVVEEEVEAGVVVGWLVCSRACLGVEIVTPKRAMMEKKRVKRVGVTRVE</sequence>
<organism evidence="1">
    <name type="scientific">Opuntia streptacantha</name>
    <name type="common">Prickly pear cactus</name>
    <name type="synonym">Opuntia cardona</name>
    <dbReference type="NCBI Taxonomy" id="393608"/>
    <lineage>
        <taxon>Eukaryota</taxon>
        <taxon>Viridiplantae</taxon>
        <taxon>Streptophyta</taxon>
        <taxon>Embryophyta</taxon>
        <taxon>Tracheophyta</taxon>
        <taxon>Spermatophyta</taxon>
        <taxon>Magnoliopsida</taxon>
        <taxon>eudicotyledons</taxon>
        <taxon>Gunneridae</taxon>
        <taxon>Pentapetalae</taxon>
        <taxon>Caryophyllales</taxon>
        <taxon>Cactineae</taxon>
        <taxon>Cactaceae</taxon>
        <taxon>Opuntioideae</taxon>
        <taxon>Opuntia</taxon>
    </lineage>
</organism>
<dbReference type="EMBL" id="GISG01221896">
    <property type="protein sequence ID" value="MBA4663826.1"/>
    <property type="molecule type" value="Transcribed_RNA"/>
</dbReference>
<reference evidence="1" key="1">
    <citation type="journal article" date="2013" name="J. Plant Res.">
        <title>Effect of fungi and light on seed germination of three Opuntia species from semiarid lands of central Mexico.</title>
        <authorList>
            <person name="Delgado-Sanchez P."/>
            <person name="Jimenez-Bremont J.F."/>
            <person name="Guerrero-Gonzalez Mde L."/>
            <person name="Flores J."/>
        </authorList>
    </citation>
    <scope>NUCLEOTIDE SEQUENCE</scope>
    <source>
        <tissue evidence="1">Cladode</tissue>
    </source>
</reference>